<dbReference type="PANTHER" id="PTHR10134">
    <property type="entry name" value="CYTOCHROME B-C1 COMPLEX SUBUNIT RIESKE, MITOCHONDRIAL"/>
    <property type="match status" value="1"/>
</dbReference>
<sequence>KVVPAPPSAGLAGKTTSAAAGKPLAAKAKAKAADDTSPLMSRRGWLGLSWGAFTAATAGCLAATGRFMFPNVLNEPPQQFAIGFPDEYGDGVDERWKDRFGVWIVRTPFDVVHEAPGFYALFSICTHLGCTPNWLSAERKFKCPCHGSGFRPTGINFEGPAPRPLERTRIFMAEDGQITVDKSRKFQSELGQWMDPESFLEV</sequence>
<dbReference type="Gene3D" id="2.102.10.10">
    <property type="entry name" value="Rieske [2Fe-2S] iron-sulphur domain"/>
    <property type="match status" value="1"/>
</dbReference>
<keyword evidence="2" id="KW-0479">Metal-binding</keyword>
<feature type="non-terminal residue" evidence="8">
    <location>
        <position position="1"/>
    </location>
</feature>
<feature type="domain" description="Rieske" evidence="7">
    <location>
        <begin position="83"/>
        <end position="179"/>
    </location>
</feature>
<dbReference type="GO" id="GO:0051537">
    <property type="term" value="F:2 iron, 2 sulfur cluster binding"/>
    <property type="evidence" value="ECO:0007669"/>
    <property type="project" value="UniProtKB-KW"/>
</dbReference>
<evidence type="ECO:0000259" key="7">
    <source>
        <dbReference type="PROSITE" id="PS51296"/>
    </source>
</evidence>
<evidence type="ECO:0000256" key="2">
    <source>
        <dbReference type="ARBA" id="ARBA00022723"/>
    </source>
</evidence>
<dbReference type="InterPro" id="IPR017941">
    <property type="entry name" value="Rieske_2Fe-2S"/>
</dbReference>
<evidence type="ECO:0000256" key="1">
    <source>
        <dbReference type="ARBA" id="ARBA00022714"/>
    </source>
</evidence>
<dbReference type="GO" id="GO:0046872">
    <property type="term" value="F:metal ion binding"/>
    <property type="evidence" value="ECO:0007669"/>
    <property type="project" value="UniProtKB-KW"/>
</dbReference>
<evidence type="ECO:0000256" key="5">
    <source>
        <dbReference type="ARBA" id="ARBA00023157"/>
    </source>
</evidence>
<organism evidence="8">
    <name type="scientific">marine metagenome</name>
    <dbReference type="NCBI Taxonomy" id="408172"/>
    <lineage>
        <taxon>unclassified sequences</taxon>
        <taxon>metagenomes</taxon>
        <taxon>ecological metagenomes</taxon>
    </lineage>
</organism>
<dbReference type="AlphaFoldDB" id="A0A382U297"/>
<dbReference type="InterPro" id="IPR036922">
    <property type="entry name" value="Rieske_2Fe-2S_sf"/>
</dbReference>
<evidence type="ECO:0000256" key="4">
    <source>
        <dbReference type="ARBA" id="ARBA00023014"/>
    </source>
</evidence>
<dbReference type="SUPFAM" id="SSF50022">
    <property type="entry name" value="ISP domain"/>
    <property type="match status" value="1"/>
</dbReference>
<dbReference type="Pfam" id="PF00355">
    <property type="entry name" value="Rieske"/>
    <property type="match status" value="1"/>
</dbReference>
<evidence type="ECO:0000256" key="6">
    <source>
        <dbReference type="ARBA" id="ARBA00034078"/>
    </source>
</evidence>
<proteinExistence type="predicted"/>
<keyword evidence="4" id="KW-0411">Iron-sulfur</keyword>
<comment type="cofactor">
    <cofactor evidence="6">
        <name>[2Fe-2S] cluster</name>
        <dbReference type="ChEBI" id="CHEBI:190135"/>
    </cofactor>
</comment>
<dbReference type="InterPro" id="IPR014349">
    <property type="entry name" value="Rieske_Fe-S_prot"/>
</dbReference>
<name>A0A382U297_9ZZZZ</name>
<dbReference type="GO" id="GO:0016020">
    <property type="term" value="C:membrane"/>
    <property type="evidence" value="ECO:0007669"/>
    <property type="project" value="InterPro"/>
</dbReference>
<accession>A0A382U297</accession>
<keyword evidence="1" id="KW-0001">2Fe-2S</keyword>
<keyword evidence="3" id="KW-0408">Iron</keyword>
<dbReference type="PROSITE" id="PS51296">
    <property type="entry name" value="RIESKE"/>
    <property type="match status" value="1"/>
</dbReference>
<evidence type="ECO:0000313" key="8">
    <source>
        <dbReference type="EMBL" id="SVD28092.1"/>
    </source>
</evidence>
<reference evidence="8" key="1">
    <citation type="submission" date="2018-05" db="EMBL/GenBank/DDBJ databases">
        <authorList>
            <person name="Lanie J.A."/>
            <person name="Ng W.-L."/>
            <person name="Kazmierczak K.M."/>
            <person name="Andrzejewski T.M."/>
            <person name="Davidsen T.M."/>
            <person name="Wayne K.J."/>
            <person name="Tettelin H."/>
            <person name="Glass J.I."/>
            <person name="Rusch D."/>
            <person name="Podicherti R."/>
            <person name="Tsui H.-C.T."/>
            <person name="Winkler M.E."/>
        </authorList>
    </citation>
    <scope>NUCLEOTIDE SEQUENCE</scope>
</reference>
<dbReference type="InterPro" id="IPR005805">
    <property type="entry name" value="Rieske_Fe-S_prot_C"/>
</dbReference>
<evidence type="ECO:0000256" key="3">
    <source>
        <dbReference type="ARBA" id="ARBA00023004"/>
    </source>
</evidence>
<dbReference type="EMBL" id="UINC01140761">
    <property type="protein sequence ID" value="SVD28092.1"/>
    <property type="molecule type" value="Genomic_DNA"/>
</dbReference>
<protein>
    <recommendedName>
        <fullName evidence="7">Rieske domain-containing protein</fullName>
    </recommendedName>
</protein>
<gene>
    <name evidence="8" type="ORF">METZ01_LOCUS380946</name>
</gene>
<keyword evidence="5" id="KW-1015">Disulfide bond</keyword>
<dbReference type="PRINTS" id="PR00162">
    <property type="entry name" value="RIESKE"/>
</dbReference>